<dbReference type="EMBL" id="VYSA01000002">
    <property type="protein sequence ID" value="KAA9108080.1"/>
    <property type="molecule type" value="Genomic_DNA"/>
</dbReference>
<accession>A0A5J5J3N6</accession>
<feature type="region of interest" description="Disordered" evidence="4">
    <location>
        <begin position="1"/>
        <end position="53"/>
    </location>
</feature>
<dbReference type="InterPro" id="IPR014710">
    <property type="entry name" value="RmlC-like_jellyroll"/>
</dbReference>
<dbReference type="Gene3D" id="2.60.120.10">
    <property type="entry name" value="Jelly Rolls"/>
    <property type="match status" value="2"/>
</dbReference>
<feature type="domain" description="Cupin type-1" evidence="5">
    <location>
        <begin position="262"/>
        <end position="404"/>
    </location>
</feature>
<dbReference type="GO" id="GO:0046872">
    <property type="term" value="F:metal ion binding"/>
    <property type="evidence" value="ECO:0007669"/>
    <property type="project" value="UniProtKB-KW"/>
</dbReference>
<dbReference type="PANTHER" id="PTHR35848">
    <property type="entry name" value="OXALATE-BINDING PROTEIN"/>
    <property type="match status" value="1"/>
</dbReference>
<dbReference type="SUPFAM" id="SSF51182">
    <property type="entry name" value="RmlC-like cupins"/>
    <property type="match status" value="1"/>
</dbReference>
<dbReference type="Pfam" id="PF00190">
    <property type="entry name" value="Cupin_1"/>
    <property type="match status" value="2"/>
</dbReference>
<dbReference type="InterPro" id="IPR051610">
    <property type="entry name" value="GPI/OXD"/>
</dbReference>
<feature type="active site" description="Proton donor" evidence="2">
    <location>
        <position position="368"/>
    </location>
</feature>
<evidence type="ECO:0000313" key="7">
    <source>
        <dbReference type="Proteomes" id="UP000325827"/>
    </source>
</evidence>
<dbReference type="GO" id="GO:0033609">
    <property type="term" value="P:oxalate metabolic process"/>
    <property type="evidence" value="ECO:0007669"/>
    <property type="project" value="InterPro"/>
</dbReference>
<evidence type="ECO:0000256" key="3">
    <source>
        <dbReference type="PIRSR" id="PIRSR617774-2"/>
    </source>
</evidence>
<feature type="compositionally biased region" description="Polar residues" evidence="4">
    <location>
        <begin position="39"/>
        <end position="53"/>
    </location>
</feature>
<protein>
    <submittedName>
        <fullName evidence="6">Cupin domain-containing protein</fullName>
    </submittedName>
</protein>
<dbReference type="Proteomes" id="UP000325827">
    <property type="component" value="Unassembled WGS sequence"/>
</dbReference>
<feature type="binding site" evidence="3">
    <location>
        <position position="310"/>
    </location>
    <ligand>
        <name>Mn(2+)</name>
        <dbReference type="ChEBI" id="CHEBI:29035"/>
        <label>2</label>
    </ligand>
</feature>
<dbReference type="PANTHER" id="PTHR35848:SF9">
    <property type="entry name" value="SLL1358 PROTEIN"/>
    <property type="match status" value="1"/>
</dbReference>
<dbReference type="InterPro" id="IPR006045">
    <property type="entry name" value="Cupin_1"/>
</dbReference>
<dbReference type="InterPro" id="IPR017774">
    <property type="entry name" value="Bicupin_oxalate_deCO2ase/Oxase"/>
</dbReference>
<feature type="domain" description="Cupin type-1" evidence="5">
    <location>
        <begin position="84"/>
        <end position="225"/>
    </location>
</feature>
<feature type="binding site" evidence="3">
    <location>
        <position position="172"/>
    </location>
    <ligand>
        <name>Mn(2+)</name>
        <dbReference type="ChEBI" id="CHEBI:29035"/>
        <label>1</label>
    </ligand>
</feature>
<keyword evidence="7" id="KW-1185">Reference proteome</keyword>
<keyword evidence="3" id="KW-0464">Manganese</keyword>
<feature type="binding site" evidence="3">
    <location>
        <position position="127"/>
    </location>
    <ligand>
        <name>Mn(2+)</name>
        <dbReference type="ChEBI" id="CHEBI:29035"/>
        <label>1</label>
    </ligand>
</feature>
<evidence type="ECO:0000256" key="1">
    <source>
        <dbReference type="ARBA" id="ARBA00022723"/>
    </source>
</evidence>
<dbReference type="SMART" id="SM00835">
    <property type="entry name" value="Cupin_1"/>
    <property type="match status" value="2"/>
</dbReference>
<comment type="cofactor">
    <cofactor evidence="3">
        <name>Mn(2+)</name>
        <dbReference type="ChEBI" id="CHEBI:29035"/>
    </cofactor>
    <text evidence="3">Binds 2 manganese ions per subunit.</text>
</comment>
<dbReference type="CDD" id="cd20304">
    <property type="entry name" value="cupin_OxDC_N"/>
    <property type="match status" value="1"/>
</dbReference>
<dbReference type="AlphaFoldDB" id="A0A5J5J3N6"/>
<comment type="caution">
    <text evidence="6">The sequence shown here is derived from an EMBL/GenBank/DDBJ whole genome shotgun (WGS) entry which is preliminary data.</text>
</comment>
<organism evidence="6 7">
    <name type="scientific">Microbacterium rhizomatis</name>
    <dbReference type="NCBI Taxonomy" id="1631477"/>
    <lineage>
        <taxon>Bacteria</taxon>
        <taxon>Bacillati</taxon>
        <taxon>Actinomycetota</taxon>
        <taxon>Actinomycetes</taxon>
        <taxon>Micrococcales</taxon>
        <taxon>Microbacteriaceae</taxon>
        <taxon>Microbacterium</taxon>
    </lineage>
</organism>
<feature type="binding site" evidence="3">
    <location>
        <position position="308"/>
    </location>
    <ligand>
        <name>Mn(2+)</name>
        <dbReference type="ChEBI" id="CHEBI:29035"/>
        <label>2</label>
    </ligand>
</feature>
<name>A0A5J5J3N6_9MICO</name>
<evidence type="ECO:0000256" key="4">
    <source>
        <dbReference type="SAM" id="MobiDB-lite"/>
    </source>
</evidence>
<sequence>MLNALPRSRGADTVDSTDPTVPHHETPTLGNPDLPPEGESNTADDPKSTLMTGPQNRVIESQFPNQMDAPGTDISTQAFFWSSFNISPRRVQRGGWARELTKQDFAISEEIAGVNMYLEAGGIRELHWHQTAEWAVMTRGRCRVTTLSRSGRASVEDVEEGDLWFFPAGTPHSLQGLGPDGAEFVLAFDDGDQSESNTLLLTDWFAHTPPEVLAKNFGVSLGVFSGIPLHNLWIFPGTEPGELAADQEAAGVEWGAAEPIIFRLSRSTPLHKNSGGSIQIADSTNFPLSNTIAAALVTVEPGSMRELHWHPNADEWQYYLRGSARMTVFNTGPHANTTDFRAGDVGVVKKNYGHYIENTGDDVLQFLEVFKADKYEEISLANWLSHVPPALLAAHLNIDEATLATFPRGTQGITPLRAASE</sequence>
<evidence type="ECO:0000259" key="5">
    <source>
        <dbReference type="SMART" id="SM00835"/>
    </source>
</evidence>
<feature type="binding site" evidence="3">
    <location>
        <position position="354"/>
    </location>
    <ligand>
        <name>Mn(2+)</name>
        <dbReference type="ChEBI" id="CHEBI:29035"/>
        <label>2</label>
    </ligand>
</feature>
<evidence type="ECO:0000256" key="2">
    <source>
        <dbReference type="PIRSR" id="PIRSR617774-1"/>
    </source>
</evidence>
<evidence type="ECO:0000313" key="6">
    <source>
        <dbReference type="EMBL" id="KAA9108080.1"/>
    </source>
</evidence>
<feature type="binding site" evidence="3">
    <location>
        <position position="129"/>
    </location>
    <ligand>
        <name>Mn(2+)</name>
        <dbReference type="ChEBI" id="CHEBI:29035"/>
        <label>1</label>
    </ligand>
</feature>
<dbReference type="InterPro" id="IPR011051">
    <property type="entry name" value="RmlC_Cupin_sf"/>
</dbReference>
<feature type="binding site" evidence="3">
    <location>
        <position position="133"/>
    </location>
    <ligand>
        <name>Mn(2+)</name>
        <dbReference type="ChEBI" id="CHEBI:29035"/>
        <label>1</label>
    </ligand>
</feature>
<reference evidence="7" key="1">
    <citation type="submission" date="2019-09" db="EMBL/GenBank/DDBJ databases">
        <title>Mumia zhuanghuii sp. nov. isolated from the intestinal contents of plateau pika (Ochotona curzoniae) in the Qinghai-Tibet plateau of China.</title>
        <authorList>
            <person name="Tian Z."/>
        </authorList>
    </citation>
    <scope>NUCLEOTIDE SEQUENCE [LARGE SCALE GENOMIC DNA]</scope>
    <source>
        <strain evidence="7">JCM 30598</strain>
    </source>
</reference>
<gene>
    <name evidence="6" type="ORF">F6B43_11750</name>
</gene>
<proteinExistence type="predicted"/>
<dbReference type="NCBIfam" id="TIGR03404">
    <property type="entry name" value="bicupin_oxalic"/>
    <property type="match status" value="1"/>
</dbReference>
<feature type="binding site" evidence="3">
    <location>
        <position position="315"/>
    </location>
    <ligand>
        <name>Mn(2+)</name>
        <dbReference type="ChEBI" id="CHEBI:29035"/>
        <label>2</label>
    </ligand>
</feature>
<dbReference type="CDD" id="cd20305">
    <property type="entry name" value="cupin_OxDC_C"/>
    <property type="match status" value="1"/>
</dbReference>
<keyword evidence="1 3" id="KW-0479">Metal-binding</keyword>
<dbReference type="OrthoDB" id="1973590at2"/>